<feature type="domain" description="FMN-binding" evidence="7">
    <location>
        <begin position="100"/>
        <end position="190"/>
    </location>
</feature>
<protein>
    <recommendedName>
        <fullName evidence="6">Ion-translocating oxidoreductase complex subunit G</fullName>
        <ecNumber evidence="6">7.-.-.-</ecNumber>
    </recommendedName>
    <alternativeName>
        <fullName evidence="6">Rnf electron transport complex subunit G</fullName>
    </alternativeName>
</protein>
<keyword evidence="9" id="KW-1185">Reference proteome</keyword>
<dbReference type="SMART" id="SM00900">
    <property type="entry name" value="FMN_bind"/>
    <property type="match status" value="1"/>
</dbReference>
<keyword evidence="6" id="KW-1278">Translocase</keyword>
<comment type="subunit">
    <text evidence="6">The complex is composed of six subunits: RnfA, RnfB, RnfC, RnfD, RnfE and RnfG.</text>
</comment>
<keyword evidence="3 6" id="KW-0285">Flavoprotein</keyword>
<proteinExistence type="inferred from homology"/>
<dbReference type="InterPro" id="IPR010209">
    <property type="entry name" value="Ion_transpt_RnfG/RsxG"/>
</dbReference>
<reference evidence="8 9" key="1">
    <citation type="submission" date="2009-10" db="EMBL/GenBank/DDBJ databases">
        <authorList>
            <person name="Qin X."/>
            <person name="Bachman B."/>
            <person name="Battles P."/>
            <person name="Bell A."/>
            <person name="Bess C."/>
            <person name="Bickham C."/>
            <person name="Chaboub L."/>
            <person name="Chen D."/>
            <person name="Coyle M."/>
            <person name="Deiros D.R."/>
            <person name="Dinh H."/>
            <person name="Forbes L."/>
            <person name="Fowler G."/>
            <person name="Francisco L."/>
            <person name="Fu Q."/>
            <person name="Gubbala S."/>
            <person name="Hale W."/>
            <person name="Han Y."/>
            <person name="Hemphill L."/>
            <person name="Highlander S.K."/>
            <person name="Hirani K."/>
            <person name="Hogues M."/>
            <person name="Jackson L."/>
            <person name="Jakkamsetti A."/>
            <person name="Javaid M."/>
            <person name="Jiang H."/>
            <person name="Korchina V."/>
            <person name="Kovar C."/>
            <person name="Lara F."/>
            <person name="Lee S."/>
            <person name="Mata R."/>
            <person name="Mathew T."/>
            <person name="Moen C."/>
            <person name="Morales K."/>
            <person name="Munidasa M."/>
            <person name="Nazareth L."/>
            <person name="Ngo R."/>
            <person name="Nguyen L."/>
            <person name="Okwuonu G."/>
            <person name="Ongeri F."/>
            <person name="Patil S."/>
            <person name="Petrosino J."/>
            <person name="Pham C."/>
            <person name="Pham P."/>
            <person name="Pu L.-L."/>
            <person name="Puazo M."/>
            <person name="Raj R."/>
            <person name="Reid J."/>
            <person name="Rouhana J."/>
            <person name="Saada N."/>
            <person name="Shang Y."/>
            <person name="Simmons D."/>
            <person name="Thornton R."/>
            <person name="Warren J."/>
            <person name="Weissenberger G."/>
            <person name="Zhang J."/>
            <person name="Zhang L."/>
            <person name="Zhou C."/>
            <person name="Zhu D."/>
            <person name="Muzny D."/>
            <person name="Worley K."/>
            <person name="Gibbs R."/>
        </authorList>
    </citation>
    <scope>NUCLEOTIDE SEQUENCE [LARGE SCALE GENOMIC DNA]</scope>
    <source>
        <strain evidence="8 9">DSM 17361</strain>
    </source>
</reference>
<evidence type="ECO:0000313" key="8">
    <source>
        <dbReference type="EMBL" id="EFA43580.1"/>
    </source>
</evidence>
<comment type="subcellular location">
    <subcellularLocation>
        <location evidence="6">Cell membrane</location>
        <topology evidence="6">Single-pass membrane protein</topology>
    </subcellularLocation>
</comment>
<dbReference type="GO" id="GO:0022900">
    <property type="term" value="P:electron transport chain"/>
    <property type="evidence" value="ECO:0007669"/>
    <property type="project" value="UniProtKB-UniRule"/>
</dbReference>
<evidence type="ECO:0000256" key="4">
    <source>
        <dbReference type="ARBA" id="ARBA00022643"/>
    </source>
</evidence>
<dbReference type="PANTHER" id="PTHR36118:SF1">
    <property type="entry name" value="ION-TRANSLOCATING OXIDOREDUCTASE COMPLEX SUBUNIT G"/>
    <property type="match status" value="1"/>
</dbReference>
<dbReference type="Proteomes" id="UP000003160">
    <property type="component" value="Unassembled WGS sequence"/>
</dbReference>
<evidence type="ECO:0000259" key="7">
    <source>
        <dbReference type="SMART" id="SM00900"/>
    </source>
</evidence>
<organism evidence="8 9">
    <name type="scientific">Hallella bergensis DSM 17361</name>
    <dbReference type="NCBI Taxonomy" id="585502"/>
    <lineage>
        <taxon>Bacteria</taxon>
        <taxon>Pseudomonadati</taxon>
        <taxon>Bacteroidota</taxon>
        <taxon>Bacteroidia</taxon>
        <taxon>Bacteroidales</taxon>
        <taxon>Prevotellaceae</taxon>
        <taxon>Hallella</taxon>
    </lineage>
</organism>
<dbReference type="PANTHER" id="PTHR36118">
    <property type="entry name" value="ION-TRANSLOCATING OXIDOREDUCTASE COMPLEX SUBUNIT G"/>
    <property type="match status" value="1"/>
</dbReference>
<comment type="function">
    <text evidence="6">Part of a membrane-bound complex that couples electron transfer with translocation of ions across the membrane.</text>
</comment>
<keyword evidence="1 6" id="KW-0813">Transport</keyword>
<evidence type="ECO:0000256" key="1">
    <source>
        <dbReference type="ARBA" id="ARBA00022448"/>
    </source>
</evidence>
<comment type="caution">
    <text evidence="8">The sequence shown here is derived from an EMBL/GenBank/DDBJ whole genome shotgun (WGS) entry which is preliminary data.</text>
</comment>
<feature type="modified residue" description="FMN phosphoryl threonine" evidence="6">
    <location>
        <position position="173"/>
    </location>
</feature>
<dbReference type="InterPro" id="IPR007329">
    <property type="entry name" value="FMN-bd"/>
</dbReference>
<dbReference type="GO" id="GO:0009055">
    <property type="term" value="F:electron transfer activity"/>
    <property type="evidence" value="ECO:0007669"/>
    <property type="project" value="InterPro"/>
</dbReference>
<keyword evidence="6" id="KW-1003">Cell membrane</keyword>
<name>D1PYB5_9BACT</name>
<dbReference type="OrthoDB" id="9794010at2"/>
<dbReference type="RefSeq" id="WP_007174053.1">
    <property type="nucleotide sequence ID" value="NZ_GG704781.1"/>
</dbReference>
<dbReference type="NCBIfam" id="TIGR01947">
    <property type="entry name" value="rnfG"/>
    <property type="match status" value="1"/>
</dbReference>
<evidence type="ECO:0000256" key="2">
    <source>
        <dbReference type="ARBA" id="ARBA00022553"/>
    </source>
</evidence>
<keyword evidence="6" id="KW-0472">Membrane</keyword>
<keyword evidence="2 6" id="KW-0597">Phosphoprotein</keyword>
<evidence type="ECO:0000313" key="9">
    <source>
        <dbReference type="Proteomes" id="UP000003160"/>
    </source>
</evidence>
<dbReference type="Pfam" id="PF04205">
    <property type="entry name" value="FMN_bind"/>
    <property type="match status" value="1"/>
</dbReference>
<dbReference type="EC" id="7.-.-.-" evidence="6"/>
<keyword evidence="4 6" id="KW-0288">FMN</keyword>
<dbReference type="EMBL" id="ACKS01000077">
    <property type="protein sequence ID" value="EFA43580.1"/>
    <property type="molecule type" value="Genomic_DNA"/>
</dbReference>
<evidence type="ECO:0000256" key="5">
    <source>
        <dbReference type="ARBA" id="ARBA00022982"/>
    </source>
</evidence>
<dbReference type="AlphaFoldDB" id="D1PYB5"/>
<dbReference type="PIRSF" id="PIRSF006091">
    <property type="entry name" value="E_trnsport_RnfG"/>
    <property type="match status" value="1"/>
</dbReference>
<gene>
    <name evidence="6 8" type="primary">rnfG</name>
    <name evidence="8" type="ORF">HMPREF0645_1950</name>
</gene>
<keyword evidence="6" id="KW-1133">Transmembrane helix</keyword>
<dbReference type="HOGENOM" id="CLU_077882_1_1_10"/>
<sequence>MKKINSSLSNMVLVLVSIALVIGALLAWVNRLTEAPIAAKAEKTLANGIKEVMCTNALTVTGTDTITQTVEGKEQRFVIHSTVDKAGKNLGAAVESTTLGFSGDLKVLVGFDSEGTILGYTILQHSETPGLGAKAQTWFQQGGKGNVIGQNPAKDDLKVNKDGGKVDAITASTITSRAFLKAINQAYSAYVHSSEDVRKMDGKL</sequence>
<keyword evidence="6" id="KW-0812">Transmembrane</keyword>
<dbReference type="GO" id="GO:0010181">
    <property type="term" value="F:FMN binding"/>
    <property type="evidence" value="ECO:0007669"/>
    <property type="project" value="InterPro"/>
</dbReference>
<evidence type="ECO:0000256" key="3">
    <source>
        <dbReference type="ARBA" id="ARBA00022630"/>
    </source>
</evidence>
<dbReference type="GO" id="GO:0005886">
    <property type="term" value="C:plasma membrane"/>
    <property type="evidence" value="ECO:0007669"/>
    <property type="project" value="UniProtKB-SubCell"/>
</dbReference>
<keyword evidence="5 6" id="KW-0249">Electron transport</keyword>
<accession>D1PYB5</accession>
<comment type="similarity">
    <text evidence="6">Belongs to the RnfG family.</text>
</comment>
<dbReference type="HAMAP" id="MF_00479">
    <property type="entry name" value="RsxG_RnfG"/>
    <property type="match status" value="1"/>
</dbReference>
<comment type="cofactor">
    <cofactor evidence="6">
        <name>FMN</name>
        <dbReference type="ChEBI" id="CHEBI:58210"/>
    </cofactor>
</comment>
<evidence type="ECO:0000256" key="6">
    <source>
        <dbReference type="HAMAP-Rule" id="MF_00479"/>
    </source>
</evidence>
<dbReference type="eggNOG" id="COG4659">
    <property type="taxonomic scope" value="Bacteria"/>
</dbReference>